<dbReference type="Proteomes" id="UP001159179">
    <property type="component" value="Unassembled WGS sequence"/>
</dbReference>
<dbReference type="PROSITE" id="PS50931">
    <property type="entry name" value="HTH_LYSR"/>
    <property type="match status" value="1"/>
</dbReference>
<dbReference type="Gene3D" id="1.10.10.10">
    <property type="entry name" value="Winged helix-like DNA-binding domain superfamily/Winged helix DNA-binding domain"/>
    <property type="match status" value="1"/>
</dbReference>
<dbReference type="InterPro" id="IPR036390">
    <property type="entry name" value="WH_DNA-bd_sf"/>
</dbReference>
<evidence type="ECO:0000313" key="7">
    <source>
        <dbReference type="Proteomes" id="UP001159179"/>
    </source>
</evidence>
<proteinExistence type="inferred from homology"/>
<comment type="similarity">
    <text evidence="1">Belongs to the LysR transcriptional regulatory family.</text>
</comment>
<dbReference type="EMBL" id="JAROYP010000012">
    <property type="protein sequence ID" value="MDH5163009.1"/>
    <property type="molecule type" value="Genomic_DNA"/>
</dbReference>
<dbReference type="PANTHER" id="PTHR30126:SF40">
    <property type="entry name" value="HTH-TYPE TRANSCRIPTIONAL REGULATOR GLTR"/>
    <property type="match status" value="1"/>
</dbReference>
<keyword evidence="3" id="KW-0238">DNA-binding</keyword>
<accession>A0AAW6T2U0</accession>
<dbReference type="SUPFAM" id="SSF46785">
    <property type="entry name" value="Winged helix' DNA-binding domain"/>
    <property type="match status" value="1"/>
</dbReference>
<evidence type="ECO:0000256" key="1">
    <source>
        <dbReference type="ARBA" id="ARBA00009437"/>
    </source>
</evidence>
<protein>
    <submittedName>
        <fullName evidence="6">LysR family transcriptional regulator</fullName>
    </submittedName>
</protein>
<feature type="domain" description="HTH lysR-type" evidence="5">
    <location>
        <begin position="1"/>
        <end position="58"/>
    </location>
</feature>
<dbReference type="GO" id="GO:0003700">
    <property type="term" value="F:DNA-binding transcription factor activity"/>
    <property type="evidence" value="ECO:0007669"/>
    <property type="project" value="InterPro"/>
</dbReference>
<dbReference type="PRINTS" id="PR00039">
    <property type="entry name" value="HTHLYSR"/>
</dbReference>
<reference evidence="6" key="1">
    <citation type="submission" date="2023-03" db="EMBL/GenBank/DDBJ databases">
        <title>Bacterial isolates from washroom surfaces on a university campus.</title>
        <authorList>
            <person name="Holman D.B."/>
            <person name="Gzyl K.E."/>
            <person name="Taheri A.E."/>
        </authorList>
    </citation>
    <scope>NUCLEOTIDE SEQUENCE</scope>
    <source>
        <strain evidence="6">RD03</strain>
    </source>
</reference>
<dbReference type="InterPro" id="IPR036388">
    <property type="entry name" value="WH-like_DNA-bd_sf"/>
</dbReference>
<evidence type="ECO:0000256" key="2">
    <source>
        <dbReference type="ARBA" id="ARBA00023015"/>
    </source>
</evidence>
<dbReference type="AlphaFoldDB" id="A0AAW6T2U0"/>
<keyword evidence="2" id="KW-0805">Transcription regulation</keyword>
<evidence type="ECO:0000256" key="4">
    <source>
        <dbReference type="ARBA" id="ARBA00023163"/>
    </source>
</evidence>
<dbReference type="SUPFAM" id="SSF53850">
    <property type="entry name" value="Periplasmic binding protein-like II"/>
    <property type="match status" value="1"/>
</dbReference>
<sequence>MNMHGLRLFHHVATTGSFTKAAELMRISQPAVSSQIKKFEQEIGIILFKPHGRGVLLTEFGKELAEKAQSFFAFEKKIEGFIDNHRHGKAGSIHIAATYLPANFLIPKWAATFKAHNEEINLFIHTTNSQGAFDQLKQFKADIAIYGGGVSERPDEIEWEELLEDELWFVVSPTHPLANQCISLQEMVKEPFIMREEGSSTRERLFSLCQTFQVEPPKIALQFNGLNETIHSVMAGYGANFISSLVVREYVENHQLARVFVQDICVKNKIAICTRKNEKKSLLVSNFIDTCKLSLKKTRDYKEERL</sequence>
<evidence type="ECO:0000256" key="3">
    <source>
        <dbReference type="ARBA" id="ARBA00023125"/>
    </source>
</evidence>
<evidence type="ECO:0000313" key="6">
    <source>
        <dbReference type="EMBL" id="MDH5163009.1"/>
    </source>
</evidence>
<dbReference type="FunFam" id="1.10.10.10:FF:000001">
    <property type="entry name" value="LysR family transcriptional regulator"/>
    <property type="match status" value="1"/>
</dbReference>
<dbReference type="InterPro" id="IPR000847">
    <property type="entry name" value="LysR_HTH_N"/>
</dbReference>
<dbReference type="PANTHER" id="PTHR30126">
    <property type="entry name" value="HTH-TYPE TRANSCRIPTIONAL REGULATOR"/>
    <property type="match status" value="1"/>
</dbReference>
<name>A0AAW6T2U0_9BACI</name>
<dbReference type="Gene3D" id="3.40.190.290">
    <property type="match status" value="1"/>
</dbReference>
<dbReference type="GO" id="GO:0000976">
    <property type="term" value="F:transcription cis-regulatory region binding"/>
    <property type="evidence" value="ECO:0007669"/>
    <property type="project" value="TreeGrafter"/>
</dbReference>
<comment type="caution">
    <text evidence="6">The sequence shown here is derived from an EMBL/GenBank/DDBJ whole genome shotgun (WGS) entry which is preliminary data.</text>
</comment>
<keyword evidence="4" id="KW-0804">Transcription</keyword>
<dbReference type="InterPro" id="IPR005119">
    <property type="entry name" value="LysR_subst-bd"/>
</dbReference>
<gene>
    <name evidence="6" type="ORF">P5X88_18925</name>
</gene>
<evidence type="ECO:0000259" key="5">
    <source>
        <dbReference type="PROSITE" id="PS50931"/>
    </source>
</evidence>
<organism evidence="6 7">
    <name type="scientific">Heyndrickxia oleronia</name>
    <dbReference type="NCBI Taxonomy" id="38875"/>
    <lineage>
        <taxon>Bacteria</taxon>
        <taxon>Bacillati</taxon>
        <taxon>Bacillota</taxon>
        <taxon>Bacilli</taxon>
        <taxon>Bacillales</taxon>
        <taxon>Bacillaceae</taxon>
        <taxon>Heyndrickxia</taxon>
    </lineage>
</organism>
<dbReference type="RefSeq" id="WP_280617749.1">
    <property type="nucleotide sequence ID" value="NZ_JAROYP010000012.1"/>
</dbReference>
<dbReference type="Pfam" id="PF03466">
    <property type="entry name" value="LysR_substrate"/>
    <property type="match status" value="1"/>
</dbReference>
<dbReference type="Pfam" id="PF00126">
    <property type="entry name" value="HTH_1"/>
    <property type="match status" value="1"/>
</dbReference>